<dbReference type="SUPFAM" id="SSF52374">
    <property type="entry name" value="Nucleotidylyl transferase"/>
    <property type="match status" value="1"/>
</dbReference>
<dbReference type="GO" id="GO:0009398">
    <property type="term" value="P:FMN biosynthetic process"/>
    <property type="evidence" value="ECO:0007669"/>
    <property type="project" value="UniProtKB-UniRule"/>
</dbReference>
<dbReference type="EC" id="2.7.1.26" evidence="15"/>
<evidence type="ECO:0000256" key="11">
    <source>
        <dbReference type="ARBA" id="ARBA00022840"/>
    </source>
</evidence>
<dbReference type="PANTHER" id="PTHR22749">
    <property type="entry name" value="RIBOFLAVIN KINASE/FMN ADENYLYLTRANSFERASE"/>
    <property type="match status" value="1"/>
</dbReference>
<dbReference type="PANTHER" id="PTHR22749:SF6">
    <property type="entry name" value="RIBOFLAVIN KINASE"/>
    <property type="match status" value="1"/>
</dbReference>
<comment type="catalytic activity">
    <reaction evidence="14 15">
        <text>FMN + ATP + H(+) = FAD + diphosphate</text>
        <dbReference type="Rhea" id="RHEA:17237"/>
        <dbReference type="ChEBI" id="CHEBI:15378"/>
        <dbReference type="ChEBI" id="CHEBI:30616"/>
        <dbReference type="ChEBI" id="CHEBI:33019"/>
        <dbReference type="ChEBI" id="CHEBI:57692"/>
        <dbReference type="ChEBI" id="CHEBI:58210"/>
        <dbReference type="EC" id="2.7.7.2"/>
    </reaction>
</comment>
<dbReference type="NCBIfam" id="TIGR00083">
    <property type="entry name" value="ribF"/>
    <property type="match status" value="1"/>
</dbReference>
<dbReference type="InterPro" id="IPR015865">
    <property type="entry name" value="Riboflavin_kinase_bac/euk"/>
</dbReference>
<dbReference type="InterPro" id="IPR002606">
    <property type="entry name" value="Riboflavin_kinase_bac"/>
</dbReference>
<keyword evidence="9 15" id="KW-0418">Kinase</keyword>
<gene>
    <name evidence="17" type="ORF">SAMN02745205_01192</name>
</gene>
<keyword evidence="6 15" id="KW-0808">Transferase</keyword>
<keyword evidence="4 15" id="KW-0285">Flavoprotein</keyword>
<evidence type="ECO:0000256" key="1">
    <source>
        <dbReference type="ARBA" id="ARBA00002121"/>
    </source>
</evidence>
<sequence length="330" mass="37456">MKIYSQIDEFISYHDGTPIAATIGFFDGVHRGHQKLLSELIQRSKEIKGESLVITFDEHPAKVLFPEATPPVVLSSLANKINLIAEMGVDHLIVIHFTKEISAIEPHAFISPLMERGGLTDLVMGYDNRFGRRSDMSLDDYDAYIKSWGISLRRITPMIIDGVTVSSSVIRRLVASCEFDKVQTLLGRPYGFKGRVKHGQKIGRTIDYPTANIQPVDPDIYLPEIGIYIAEVRVGDEILPAMAYYGGRPTIDESHRLGLEAYILDYSGDLYDREIEIGFRHFLREDKKFDSIQELAEQLKKDEADTRAYFKAHDLSMLTLKGVLLEDYRR</sequence>
<dbReference type="EMBL" id="FUWL01000008">
    <property type="protein sequence ID" value="SJZ55638.1"/>
    <property type="molecule type" value="Genomic_DNA"/>
</dbReference>
<dbReference type="CDD" id="cd02064">
    <property type="entry name" value="FAD_synthetase_N"/>
    <property type="match status" value="1"/>
</dbReference>
<comment type="function">
    <text evidence="1">Catalyzes the phosphorylation of riboflavin to FMN followed by the adenylation of FMN to FAD.</text>
</comment>
<dbReference type="NCBIfam" id="NF004162">
    <property type="entry name" value="PRK05627.1-5"/>
    <property type="match status" value="1"/>
</dbReference>
<evidence type="ECO:0000256" key="9">
    <source>
        <dbReference type="ARBA" id="ARBA00022777"/>
    </source>
</evidence>
<dbReference type="Gene3D" id="2.40.30.30">
    <property type="entry name" value="Riboflavin kinase-like"/>
    <property type="match status" value="1"/>
</dbReference>
<dbReference type="PIRSF" id="PIRSF004491">
    <property type="entry name" value="FAD_Synth"/>
    <property type="match status" value="1"/>
</dbReference>
<dbReference type="Gene3D" id="3.40.50.620">
    <property type="entry name" value="HUPs"/>
    <property type="match status" value="1"/>
</dbReference>
<evidence type="ECO:0000256" key="13">
    <source>
        <dbReference type="ARBA" id="ARBA00047880"/>
    </source>
</evidence>
<keyword evidence="10 15" id="KW-0274">FAD</keyword>
<comment type="pathway">
    <text evidence="2 15">Cofactor biosynthesis; FAD biosynthesis; FAD from FMN: step 1/1.</text>
</comment>
<keyword evidence="8 15" id="KW-0547">Nucleotide-binding</keyword>
<keyword evidence="7 15" id="KW-0548">Nucleotidyltransferase</keyword>
<evidence type="ECO:0000256" key="15">
    <source>
        <dbReference type="PIRNR" id="PIRNR004491"/>
    </source>
</evidence>
<dbReference type="EC" id="2.7.7.2" evidence="15"/>
<evidence type="ECO:0000256" key="10">
    <source>
        <dbReference type="ARBA" id="ARBA00022827"/>
    </source>
</evidence>
<feature type="domain" description="Riboflavin kinase" evidence="16">
    <location>
        <begin position="185"/>
        <end position="311"/>
    </location>
</feature>
<evidence type="ECO:0000313" key="17">
    <source>
        <dbReference type="EMBL" id="SJZ55638.1"/>
    </source>
</evidence>
<dbReference type="GO" id="GO:0008531">
    <property type="term" value="F:riboflavin kinase activity"/>
    <property type="evidence" value="ECO:0007669"/>
    <property type="project" value="UniProtKB-UniRule"/>
</dbReference>
<comment type="pathway">
    <text evidence="3 15">Cofactor biosynthesis; FMN biosynthesis; FMN from riboflavin (ATP route): step 1/1.</text>
</comment>
<dbReference type="Proteomes" id="UP000189956">
    <property type="component" value="Unassembled WGS sequence"/>
</dbReference>
<dbReference type="InterPro" id="IPR023468">
    <property type="entry name" value="Riboflavin_kinase"/>
</dbReference>
<proteinExistence type="inferred from homology"/>
<evidence type="ECO:0000259" key="16">
    <source>
        <dbReference type="SMART" id="SM00904"/>
    </source>
</evidence>
<protein>
    <recommendedName>
        <fullName evidence="15">Riboflavin biosynthesis protein</fullName>
    </recommendedName>
    <domain>
        <recommendedName>
            <fullName evidence="15">Riboflavin kinase</fullName>
            <ecNumber evidence="15">2.7.1.26</ecNumber>
        </recommendedName>
        <alternativeName>
            <fullName evidence="15">Flavokinase</fullName>
        </alternativeName>
    </domain>
    <domain>
        <recommendedName>
            <fullName evidence="15">FMN adenylyltransferase</fullName>
            <ecNumber evidence="15">2.7.7.2</ecNumber>
        </recommendedName>
        <alternativeName>
            <fullName evidence="15">FAD pyrophosphorylase</fullName>
        </alternativeName>
        <alternativeName>
            <fullName evidence="15">FAD synthase</fullName>
        </alternativeName>
    </domain>
</protein>
<reference evidence="17 18" key="1">
    <citation type="submission" date="2017-02" db="EMBL/GenBank/DDBJ databases">
        <authorList>
            <person name="Peterson S.W."/>
        </authorList>
    </citation>
    <scope>NUCLEOTIDE SEQUENCE [LARGE SCALE GENOMIC DNA]</scope>
    <source>
        <strain evidence="17 18">ATCC 700135</strain>
    </source>
</reference>
<dbReference type="InterPro" id="IPR015864">
    <property type="entry name" value="FAD_synthase"/>
</dbReference>
<dbReference type="GO" id="GO:0003919">
    <property type="term" value="F:FMN adenylyltransferase activity"/>
    <property type="evidence" value="ECO:0007669"/>
    <property type="project" value="UniProtKB-UniRule"/>
</dbReference>
<comment type="similarity">
    <text evidence="15">Belongs to the ribF family.</text>
</comment>
<keyword evidence="5 15" id="KW-0288">FMN</keyword>
<dbReference type="GO" id="GO:0006747">
    <property type="term" value="P:FAD biosynthetic process"/>
    <property type="evidence" value="ECO:0007669"/>
    <property type="project" value="UniProtKB-UniRule"/>
</dbReference>
<evidence type="ECO:0000256" key="8">
    <source>
        <dbReference type="ARBA" id="ARBA00022741"/>
    </source>
</evidence>
<dbReference type="AlphaFoldDB" id="A0A1T4LM72"/>
<evidence type="ECO:0000313" key="18">
    <source>
        <dbReference type="Proteomes" id="UP000189956"/>
    </source>
</evidence>
<accession>A0A1T4LM72</accession>
<evidence type="ECO:0000256" key="12">
    <source>
        <dbReference type="ARBA" id="ARBA00023268"/>
    </source>
</evidence>
<dbReference type="UniPathway" id="UPA00277">
    <property type="reaction ID" value="UER00407"/>
</dbReference>
<keyword evidence="11 15" id="KW-0067">ATP-binding</keyword>
<dbReference type="SMART" id="SM00904">
    <property type="entry name" value="Flavokinase"/>
    <property type="match status" value="1"/>
</dbReference>
<dbReference type="Pfam" id="PF06574">
    <property type="entry name" value="FAD_syn"/>
    <property type="match status" value="1"/>
</dbReference>
<evidence type="ECO:0000256" key="4">
    <source>
        <dbReference type="ARBA" id="ARBA00022630"/>
    </source>
</evidence>
<dbReference type="UniPathway" id="UPA00276">
    <property type="reaction ID" value="UER00406"/>
</dbReference>
<evidence type="ECO:0000256" key="6">
    <source>
        <dbReference type="ARBA" id="ARBA00022679"/>
    </source>
</evidence>
<dbReference type="SUPFAM" id="SSF82114">
    <property type="entry name" value="Riboflavin kinase-like"/>
    <property type="match status" value="1"/>
</dbReference>
<evidence type="ECO:0000256" key="3">
    <source>
        <dbReference type="ARBA" id="ARBA00005201"/>
    </source>
</evidence>
<comment type="catalytic activity">
    <reaction evidence="13 15">
        <text>riboflavin + ATP = FMN + ADP + H(+)</text>
        <dbReference type="Rhea" id="RHEA:14357"/>
        <dbReference type="ChEBI" id="CHEBI:15378"/>
        <dbReference type="ChEBI" id="CHEBI:30616"/>
        <dbReference type="ChEBI" id="CHEBI:57986"/>
        <dbReference type="ChEBI" id="CHEBI:58210"/>
        <dbReference type="ChEBI" id="CHEBI:456216"/>
        <dbReference type="EC" id="2.7.1.26"/>
    </reaction>
</comment>
<dbReference type="InterPro" id="IPR023465">
    <property type="entry name" value="Riboflavin_kinase_dom_sf"/>
</dbReference>
<organism evidence="17 18">
    <name type="scientific">Porphyromonas cangingivalis</name>
    <dbReference type="NCBI Taxonomy" id="36874"/>
    <lineage>
        <taxon>Bacteria</taxon>
        <taxon>Pseudomonadati</taxon>
        <taxon>Bacteroidota</taxon>
        <taxon>Bacteroidia</taxon>
        <taxon>Bacteroidales</taxon>
        <taxon>Porphyromonadaceae</taxon>
        <taxon>Porphyromonas</taxon>
    </lineage>
</organism>
<dbReference type="Pfam" id="PF01687">
    <property type="entry name" value="Flavokinase"/>
    <property type="match status" value="1"/>
</dbReference>
<dbReference type="RefSeq" id="WP_025838185.1">
    <property type="nucleotide sequence ID" value="NZ_FUWL01000008.1"/>
</dbReference>
<evidence type="ECO:0000256" key="5">
    <source>
        <dbReference type="ARBA" id="ARBA00022643"/>
    </source>
</evidence>
<evidence type="ECO:0000256" key="2">
    <source>
        <dbReference type="ARBA" id="ARBA00004726"/>
    </source>
</evidence>
<dbReference type="InterPro" id="IPR014729">
    <property type="entry name" value="Rossmann-like_a/b/a_fold"/>
</dbReference>
<keyword evidence="12" id="KW-0511">Multifunctional enzyme</keyword>
<dbReference type="GO" id="GO:0005524">
    <property type="term" value="F:ATP binding"/>
    <property type="evidence" value="ECO:0007669"/>
    <property type="project" value="UniProtKB-UniRule"/>
</dbReference>
<evidence type="ECO:0000256" key="14">
    <source>
        <dbReference type="ARBA" id="ARBA00049494"/>
    </source>
</evidence>
<name>A0A1T4LM72_PORCN</name>
<dbReference type="GO" id="GO:0009231">
    <property type="term" value="P:riboflavin biosynthetic process"/>
    <property type="evidence" value="ECO:0007669"/>
    <property type="project" value="InterPro"/>
</dbReference>
<evidence type="ECO:0000256" key="7">
    <source>
        <dbReference type="ARBA" id="ARBA00022695"/>
    </source>
</evidence>